<feature type="compositionally biased region" description="Polar residues" evidence="1">
    <location>
        <begin position="197"/>
        <end position="206"/>
    </location>
</feature>
<proteinExistence type="predicted"/>
<evidence type="ECO:0000256" key="2">
    <source>
        <dbReference type="SAM" id="Phobius"/>
    </source>
</evidence>
<feature type="compositionally biased region" description="Pro residues" evidence="1">
    <location>
        <begin position="124"/>
        <end position="136"/>
    </location>
</feature>
<evidence type="ECO:0000313" key="3">
    <source>
        <dbReference type="EMBL" id="CUS14403.1"/>
    </source>
</evidence>
<keyword evidence="2" id="KW-0812">Transmembrane</keyword>
<feature type="compositionally biased region" description="Polar residues" evidence="1">
    <location>
        <begin position="1"/>
        <end position="10"/>
    </location>
</feature>
<dbReference type="EMBL" id="LN890959">
    <property type="protein sequence ID" value="CUS14403.1"/>
    <property type="molecule type" value="Genomic_DNA"/>
</dbReference>
<sequence length="372" mass="41642">MAQRPYSTLHSPDDVHRFNQAQASQYSLHTPTDVVSPHSFRASPPPPQQQQQRQQSHHPYAMDTAEYQLTDYPPQPQQQQQQQRSEQQQPYVAFPTSPTGPRFSSPPPAFDSQYPDPRTHASPPTSPSFAPPPTSPTPCTRCPRHWMVPSRYPRTRYKPRRTTPRTTPRTHRKPRYTLRAVAADQTGASTRPDKSAIRTSSMAERNTTTASATASVTFQPGSSPLCSERAFVTSTDLRAHWLATAGRRIAASCARWSKTSGRCAIGRMRGGGLLGPVAVLWGMGDIGGKRLWFMGEVSCLFASFFFSHFFPIFFFEGFALVMGYFSVACVFSVSFFPGCSGRFWSFPIPLSFFFPLHHSVLFFFGLYIHCAG</sequence>
<feature type="compositionally biased region" description="Polar residues" evidence="1">
    <location>
        <begin position="19"/>
        <end position="30"/>
    </location>
</feature>
<keyword evidence="2" id="KW-1133">Transmembrane helix</keyword>
<keyword evidence="4" id="KW-1185">Reference proteome</keyword>
<feature type="transmembrane region" description="Helical" evidence="2">
    <location>
        <begin position="291"/>
        <end position="311"/>
    </location>
</feature>
<name>A0A292Q6L6_9PEZI</name>
<feature type="transmembrane region" description="Helical" evidence="2">
    <location>
        <begin position="348"/>
        <end position="368"/>
    </location>
</feature>
<feature type="compositionally biased region" description="Low complexity" evidence="1">
    <location>
        <begin position="77"/>
        <end position="90"/>
    </location>
</feature>
<feature type="region of interest" description="Disordered" evidence="1">
    <location>
        <begin position="184"/>
        <end position="211"/>
    </location>
</feature>
<dbReference type="AlphaFoldDB" id="A0A292Q6L6"/>
<feature type="region of interest" description="Disordered" evidence="1">
    <location>
        <begin position="1"/>
        <end position="147"/>
    </location>
</feature>
<gene>
    <name evidence="3" type="ORF">GSTUAT00001454001</name>
</gene>
<accession>A0A292Q6L6</accession>
<feature type="transmembrane region" description="Helical" evidence="2">
    <location>
        <begin position="317"/>
        <end position="336"/>
    </location>
</feature>
<evidence type="ECO:0000313" key="4">
    <source>
        <dbReference type="Proteomes" id="UP001412239"/>
    </source>
</evidence>
<reference evidence="3" key="1">
    <citation type="submission" date="2015-10" db="EMBL/GenBank/DDBJ databases">
        <authorList>
            <person name="Regsiter A."/>
            <person name="william w."/>
        </authorList>
    </citation>
    <scope>NUCLEOTIDE SEQUENCE</scope>
    <source>
        <strain evidence="3">Montdore</strain>
    </source>
</reference>
<organism evidence="3 4">
    <name type="scientific">Tuber aestivum</name>
    <name type="common">summer truffle</name>
    <dbReference type="NCBI Taxonomy" id="59557"/>
    <lineage>
        <taxon>Eukaryota</taxon>
        <taxon>Fungi</taxon>
        <taxon>Dikarya</taxon>
        <taxon>Ascomycota</taxon>
        <taxon>Pezizomycotina</taxon>
        <taxon>Pezizomycetes</taxon>
        <taxon>Pezizales</taxon>
        <taxon>Tuberaceae</taxon>
        <taxon>Tuber</taxon>
    </lineage>
</organism>
<evidence type="ECO:0000256" key="1">
    <source>
        <dbReference type="SAM" id="MobiDB-lite"/>
    </source>
</evidence>
<protein>
    <submittedName>
        <fullName evidence="3">Uncharacterized protein</fullName>
    </submittedName>
</protein>
<dbReference type="Proteomes" id="UP001412239">
    <property type="component" value="Unassembled WGS sequence"/>
</dbReference>
<keyword evidence="2" id="KW-0472">Membrane</keyword>